<evidence type="ECO:0000313" key="5">
    <source>
        <dbReference type="EMBL" id="KAF3429780.1"/>
    </source>
</evidence>
<organism evidence="5 6">
    <name type="scientific">Frieseomelitta varia</name>
    <dbReference type="NCBI Taxonomy" id="561572"/>
    <lineage>
        <taxon>Eukaryota</taxon>
        <taxon>Metazoa</taxon>
        <taxon>Ecdysozoa</taxon>
        <taxon>Arthropoda</taxon>
        <taxon>Hexapoda</taxon>
        <taxon>Insecta</taxon>
        <taxon>Pterygota</taxon>
        <taxon>Neoptera</taxon>
        <taxon>Endopterygota</taxon>
        <taxon>Hymenoptera</taxon>
        <taxon>Apocrita</taxon>
        <taxon>Aculeata</taxon>
        <taxon>Apoidea</taxon>
        <taxon>Anthophila</taxon>
        <taxon>Apidae</taxon>
        <taxon>Frieseomelitta</taxon>
    </lineage>
</organism>
<reference evidence="5" key="1">
    <citation type="submission" date="2019-11" db="EMBL/GenBank/DDBJ databases">
        <title>The nuclear and mitochondrial genomes of Frieseomelitta varia - a highly eusocial stingless bee (Meliponini) with a permanently sterile worker caste.</title>
        <authorList>
            <person name="Freitas F.C.P."/>
            <person name="Lourenco A.P."/>
            <person name="Nunes F.M.F."/>
            <person name="Paschoal A.R."/>
            <person name="Abreu F.C.P."/>
            <person name="Barbin F.O."/>
            <person name="Bataglia L."/>
            <person name="Cardoso-Junior C.A.M."/>
            <person name="Cervoni M.S."/>
            <person name="Silva S.R."/>
            <person name="Dalarmi F."/>
            <person name="Del Lama M.A."/>
            <person name="Depintor T.S."/>
            <person name="Ferreira K.M."/>
            <person name="Goria P.S."/>
            <person name="Jaskot M.C."/>
            <person name="Lago D.C."/>
            <person name="Luna-Lucena D."/>
            <person name="Moda L.M."/>
            <person name="Nascimento L."/>
            <person name="Pedrino M."/>
            <person name="Rabico F.O."/>
            <person name="Sanches F.C."/>
            <person name="Santos D.E."/>
            <person name="Santos C.G."/>
            <person name="Vieira J."/>
            <person name="Lopes T.F."/>
            <person name="Barchuk A.R."/>
            <person name="Hartfelder K."/>
            <person name="Simoes Z.L.P."/>
            <person name="Bitondi M.M.G."/>
            <person name="Pinheiro D.G."/>
        </authorList>
    </citation>
    <scope>NUCLEOTIDE SEQUENCE</scope>
    <source>
        <strain evidence="5">USP_RPSP 00005682</strain>
        <tissue evidence="5">Whole individual</tissue>
    </source>
</reference>
<comment type="caution">
    <text evidence="5">The sequence shown here is derived from an EMBL/GenBank/DDBJ whole genome shotgun (WGS) entry which is preliminary data.</text>
</comment>
<dbReference type="SUPFAM" id="SSF82185">
    <property type="entry name" value="Histone H3 K4-specific methyltransferase SET7/9 N-terminal domain"/>
    <property type="match status" value="1"/>
</dbReference>
<proteinExistence type="predicted"/>
<evidence type="ECO:0000256" key="2">
    <source>
        <dbReference type="ARBA" id="ARBA00022846"/>
    </source>
</evidence>
<keyword evidence="6" id="KW-1185">Reference proteome</keyword>
<dbReference type="PANTHER" id="PTHR46437:SF1">
    <property type="entry name" value="MORN REPEAT-CONTAINING PROTEIN 5"/>
    <property type="match status" value="1"/>
</dbReference>
<dbReference type="EMBL" id="WNWW01000146">
    <property type="protein sequence ID" value="KAF3429780.1"/>
    <property type="molecule type" value="Genomic_DNA"/>
</dbReference>
<name>A0A833S2Y3_9HYME</name>
<dbReference type="Gene3D" id="2.20.110.10">
    <property type="entry name" value="Histone H3 K4-specific methyltransferase SET7/9 N-terminal domain"/>
    <property type="match status" value="1"/>
</dbReference>
<evidence type="ECO:0000256" key="4">
    <source>
        <dbReference type="ARBA" id="ARBA00023273"/>
    </source>
</evidence>
<evidence type="ECO:0000313" key="6">
    <source>
        <dbReference type="Proteomes" id="UP000655588"/>
    </source>
</evidence>
<dbReference type="GO" id="GO:0031514">
    <property type="term" value="C:motile cilium"/>
    <property type="evidence" value="ECO:0007669"/>
    <property type="project" value="UniProtKB-SubCell"/>
</dbReference>
<evidence type="ECO:0000256" key="1">
    <source>
        <dbReference type="ARBA" id="ARBA00004230"/>
    </source>
</evidence>
<comment type="subcellular location">
    <subcellularLocation>
        <location evidence="1">Cell projection</location>
        <location evidence="1">Cilium</location>
        <location evidence="1">Flagellum</location>
    </subcellularLocation>
</comment>
<dbReference type="Proteomes" id="UP000655588">
    <property type="component" value="Unassembled WGS sequence"/>
</dbReference>
<evidence type="ECO:0000256" key="3">
    <source>
        <dbReference type="ARBA" id="ARBA00023069"/>
    </source>
</evidence>
<keyword evidence="4" id="KW-0966">Cell projection</keyword>
<dbReference type="PANTHER" id="PTHR46437">
    <property type="entry name" value="MORN REPEAT-CONTAINING PROTEIN 5"/>
    <property type="match status" value="1"/>
</dbReference>
<sequence length="246" mass="28850">MNVQLKNSEEETRFIDGSEYRGTWNTLGMEGIGKFVLPHNAIFEGEFRDGTFHGHGSMYWPRRQRIDGIWLQGECKDKQYIFNDGLVFRSDDWEYCKFPDRRLKNLSFVKPTPLRYQTCIKYGLRPAGATLRRNDRNEYVIPSMCYDAGIGIFNPSKCYITSYKDSKKVYTLNREVHCAIFTILEIPNTKLILWIQKNCQKACPIGNRKDLYEDLFPGTESLSTLLPFSSNSFESWWKRLTTFRSH</sequence>
<dbReference type="InterPro" id="IPR042814">
    <property type="entry name" value="Morn5"/>
</dbReference>
<protein>
    <recommendedName>
        <fullName evidence="7">MORN repeat-containing protein 5</fullName>
    </recommendedName>
</protein>
<accession>A0A833S2Y3</accession>
<evidence type="ECO:0008006" key="7">
    <source>
        <dbReference type="Google" id="ProtNLM"/>
    </source>
</evidence>
<dbReference type="AlphaFoldDB" id="A0A833S2Y3"/>
<keyword evidence="2" id="KW-0282">Flagellum</keyword>
<keyword evidence="3" id="KW-0969">Cilium</keyword>
<gene>
    <name evidence="5" type="ORF">E2986_13756</name>
</gene>